<comment type="caution">
    <text evidence="2">The sequence shown here is derived from an EMBL/GenBank/DDBJ whole genome shotgun (WGS) entry which is preliminary data.</text>
</comment>
<sequence length="308" mass="35173">MSATPDCYSPSGLLRPRFDWSNEEFTAKYNLAPYGFTHNLHRLDLFEHWSLRDLCRRYSQTPADFYVSRSAPTPGTPFYAMPAAGLTPEAAFDQIPGGSYKILLKRLEQHDQRFRDLLDCLVAQIRERLRDSNNDDDFVRLESAVFISAPQATTPFHFDPEVNFFSQIEGEKIYHLYPPADLGEAEVEPLYARAEIDIGQVDLARRTPAAERIFHLRPGSGLHQPQDAPHWVETVGTRSISYSIVYETRQSRRLGRVRALNHYLRRLHVEPVLPGRNGRLDSMKAAAMAALLPIGKPVHRALHKALRR</sequence>
<dbReference type="InterPro" id="IPR041667">
    <property type="entry name" value="Cupin_8"/>
</dbReference>
<organism evidence="2 3">
    <name type="scientific">Paracraurococcus lichenis</name>
    <dbReference type="NCBI Taxonomy" id="3064888"/>
    <lineage>
        <taxon>Bacteria</taxon>
        <taxon>Pseudomonadati</taxon>
        <taxon>Pseudomonadota</taxon>
        <taxon>Alphaproteobacteria</taxon>
        <taxon>Acetobacterales</taxon>
        <taxon>Roseomonadaceae</taxon>
        <taxon>Paracraurococcus</taxon>
    </lineage>
</organism>
<dbReference type="Pfam" id="PF13621">
    <property type="entry name" value="Cupin_8"/>
    <property type="match status" value="1"/>
</dbReference>
<name>A0ABT9E8R6_9PROT</name>
<proteinExistence type="predicted"/>
<dbReference type="EMBL" id="JAUTWS010000051">
    <property type="protein sequence ID" value="MDO9712578.1"/>
    <property type="molecule type" value="Genomic_DNA"/>
</dbReference>
<dbReference type="Proteomes" id="UP001243009">
    <property type="component" value="Unassembled WGS sequence"/>
</dbReference>
<dbReference type="InterPro" id="IPR003347">
    <property type="entry name" value="JmjC_dom"/>
</dbReference>
<dbReference type="PANTHER" id="PTHR12461">
    <property type="entry name" value="HYPOXIA-INDUCIBLE FACTOR 1 ALPHA INHIBITOR-RELATED"/>
    <property type="match status" value="1"/>
</dbReference>
<keyword evidence="3" id="KW-1185">Reference proteome</keyword>
<feature type="domain" description="JmjC" evidence="1">
    <location>
        <begin position="110"/>
        <end position="263"/>
    </location>
</feature>
<accession>A0ABT9E8R6</accession>
<dbReference type="PANTHER" id="PTHR12461:SF105">
    <property type="entry name" value="HYPOXIA-INDUCIBLE FACTOR 1-ALPHA INHIBITOR"/>
    <property type="match status" value="1"/>
</dbReference>
<dbReference type="PROSITE" id="PS51184">
    <property type="entry name" value="JMJC"/>
    <property type="match status" value="1"/>
</dbReference>
<dbReference type="Gene3D" id="2.60.120.650">
    <property type="entry name" value="Cupin"/>
    <property type="match status" value="1"/>
</dbReference>
<gene>
    <name evidence="2" type="ORF">Q7A36_29840</name>
</gene>
<evidence type="ECO:0000259" key="1">
    <source>
        <dbReference type="PROSITE" id="PS51184"/>
    </source>
</evidence>
<dbReference type="RefSeq" id="WP_305107435.1">
    <property type="nucleotide sequence ID" value="NZ_JAUTWS010000051.1"/>
</dbReference>
<reference evidence="2 3" key="1">
    <citation type="submission" date="2023-08" db="EMBL/GenBank/DDBJ databases">
        <title>The draft genome sequence of Paracraurococcus sp. LOR1-02.</title>
        <authorList>
            <person name="Kingkaew E."/>
            <person name="Tanasupawat S."/>
        </authorList>
    </citation>
    <scope>NUCLEOTIDE SEQUENCE [LARGE SCALE GENOMIC DNA]</scope>
    <source>
        <strain evidence="2 3">LOR1-02</strain>
    </source>
</reference>
<evidence type="ECO:0000313" key="2">
    <source>
        <dbReference type="EMBL" id="MDO9712578.1"/>
    </source>
</evidence>
<evidence type="ECO:0000313" key="3">
    <source>
        <dbReference type="Proteomes" id="UP001243009"/>
    </source>
</evidence>
<protein>
    <submittedName>
        <fullName evidence="2">Cupin-like domain-containing protein</fullName>
    </submittedName>
</protein>
<dbReference type="SUPFAM" id="SSF51197">
    <property type="entry name" value="Clavaminate synthase-like"/>
    <property type="match status" value="1"/>
</dbReference>